<sequence>MLKNVTGHTNVSAEQGFALVVTLWVMAILGIMAASFSYEAVCETKVESWSSQDRRAYNLARGGVHRAAGIIREHARDPVHSITDKWFSGETLYKDIKFGPGYYSIIRPESGSAKRKKSGKDSKAAKDAGVFNYGFIDEESRLNINVATMSQLQGFPNISNVLASNIILYRTKKQGKKGKDVPPSVAMAKGLVDGPIRSLDELLQVKGMTRDILYGSSGAEGIAGHLTCFSSGKVNINTAGKEVLHAVGFTTGQVQNLLAYRLTGWKGFASVQAALSTLAAASQSTHVEPFLTVQSKNFSMTCLAGFVPGRHVERITARVSVDKDQLRFTRWESESLPRI</sequence>
<dbReference type="Pfam" id="PF03934">
    <property type="entry name" value="T2SSK"/>
    <property type="match status" value="1"/>
</dbReference>
<proteinExistence type="predicted"/>
<keyword evidence="1" id="KW-1133">Transmembrane helix</keyword>
<evidence type="ECO:0000259" key="2">
    <source>
        <dbReference type="Pfam" id="PF03934"/>
    </source>
</evidence>
<evidence type="ECO:0000256" key="1">
    <source>
        <dbReference type="SAM" id="Phobius"/>
    </source>
</evidence>
<gene>
    <name evidence="3" type="ordered locus">Desal_0395</name>
</gene>
<dbReference type="PANTHER" id="PTHR38831">
    <property type="entry name" value="TYPE II SECRETION SYSTEM PROTEIN K"/>
    <property type="match status" value="1"/>
</dbReference>
<dbReference type="GO" id="GO:0016020">
    <property type="term" value="C:membrane"/>
    <property type="evidence" value="ECO:0007669"/>
    <property type="project" value="InterPro"/>
</dbReference>
<dbReference type="STRING" id="526222.Desal_0395"/>
<dbReference type="SUPFAM" id="SSF47781">
    <property type="entry name" value="RuvA domain 2-like"/>
    <property type="match status" value="1"/>
</dbReference>
<protein>
    <recommendedName>
        <fullName evidence="2">T2SS protein K second SAM-like domain-containing protein</fullName>
    </recommendedName>
</protein>
<feature type="transmembrane region" description="Helical" evidence="1">
    <location>
        <begin position="16"/>
        <end position="38"/>
    </location>
</feature>
<evidence type="ECO:0000313" key="3">
    <source>
        <dbReference type="EMBL" id="ACS78462.1"/>
    </source>
</evidence>
<feature type="domain" description="T2SS protein K second SAM-like" evidence="2">
    <location>
        <begin position="234"/>
        <end position="282"/>
    </location>
</feature>
<dbReference type="HOGENOM" id="CLU_818173_0_0_7"/>
<dbReference type="Gene3D" id="1.10.150.320">
    <property type="entry name" value="Photosystem II 12 kDa extrinsic protein"/>
    <property type="match status" value="1"/>
</dbReference>
<dbReference type="RefSeq" id="WP_012765988.1">
    <property type="nucleotide sequence ID" value="NC_012881.1"/>
</dbReference>
<keyword evidence="1" id="KW-0472">Membrane</keyword>
<reference evidence="3 4" key="1">
    <citation type="submission" date="2009-06" db="EMBL/GenBank/DDBJ databases">
        <title>Complete sequence of Desulfovibrio salexigens DSM 2638.</title>
        <authorList>
            <consortium name="US DOE Joint Genome Institute"/>
            <person name="Lucas S."/>
            <person name="Copeland A."/>
            <person name="Lapidus A."/>
            <person name="Glavina del Rio T."/>
            <person name="Tice H."/>
            <person name="Bruce D."/>
            <person name="Goodwin L."/>
            <person name="Pitluck S."/>
            <person name="Munk A.C."/>
            <person name="Brettin T."/>
            <person name="Detter J.C."/>
            <person name="Han C."/>
            <person name="Tapia R."/>
            <person name="Larimer F."/>
            <person name="Land M."/>
            <person name="Hauser L."/>
            <person name="Kyrpides N."/>
            <person name="Anderson I."/>
            <person name="Wall J.D."/>
            <person name="Arkin A.P."/>
            <person name="Dehal P."/>
            <person name="Chivian D."/>
            <person name="Giles B."/>
            <person name="Hazen T.C."/>
        </authorList>
    </citation>
    <scope>NUCLEOTIDE SEQUENCE [LARGE SCALE GENOMIC DNA]</scope>
    <source>
        <strain evidence="4">ATCC 14822 / DSM 2638 / NCIMB 8403 / VKM B-1763</strain>
    </source>
</reference>
<dbReference type="InterPro" id="IPR049179">
    <property type="entry name" value="T2SSK_SAM-like_2nd"/>
</dbReference>
<dbReference type="EMBL" id="CP001649">
    <property type="protein sequence ID" value="ACS78462.1"/>
    <property type="molecule type" value="Genomic_DNA"/>
</dbReference>
<dbReference type="Proteomes" id="UP000002601">
    <property type="component" value="Chromosome"/>
</dbReference>
<name>C6BWY2_MARSD</name>
<dbReference type="InterPro" id="IPR005628">
    <property type="entry name" value="GspK"/>
</dbReference>
<dbReference type="GO" id="GO:0009306">
    <property type="term" value="P:protein secretion"/>
    <property type="evidence" value="ECO:0007669"/>
    <property type="project" value="InterPro"/>
</dbReference>
<keyword evidence="1" id="KW-0812">Transmembrane</keyword>
<organism evidence="3 4">
    <name type="scientific">Maridesulfovibrio salexigens (strain ATCC 14822 / DSM 2638 / NCIMB 8403 / VKM B-1763)</name>
    <name type="common">Desulfovibrio salexigens</name>
    <dbReference type="NCBI Taxonomy" id="526222"/>
    <lineage>
        <taxon>Bacteria</taxon>
        <taxon>Pseudomonadati</taxon>
        <taxon>Thermodesulfobacteriota</taxon>
        <taxon>Desulfovibrionia</taxon>
        <taxon>Desulfovibrionales</taxon>
        <taxon>Desulfovibrionaceae</taxon>
        <taxon>Maridesulfovibrio</taxon>
    </lineage>
</organism>
<dbReference type="OrthoDB" id="5452578at2"/>
<evidence type="ECO:0000313" key="4">
    <source>
        <dbReference type="Proteomes" id="UP000002601"/>
    </source>
</evidence>
<dbReference type="AlphaFoldDB" id="C6BWY2"/>
<dbReference type="PANTHER" id="PTHR38831:SF2">
    <property type="entry name" value="TYPE II SECRETION SYSTEM PROTEIN K"/>
    <property type="match status" value="1"/>
</dbReference>
<accession>C6BWY2</accession>
<dbReference type="InterPro" id="IPR010994">
    <property type="entry name" value="RuvA_2-like"/>
</dbReference>
<dbReference type="eggNOG" id="COG3156">
    <property type="taxonomic scope" value="Bacteria"/>
</dbReference>
<keyword evidence="4" id="KW-1185">Reference proteome</keyword>
<dbReference type="KEGG" id="dsa:Desal_0395"/>